<dbReference type="Proteomes" id="UP000013167">
    <property type="component" value="Unassembled WGS sequence"/>
</dbReference>
<gene>
    <name evidence="2" type="ORF">BN10_1210029</name>
</gene>
<dbReference type="AlphaFoldDB" id="N0DXN9"/>
<evidence type="ECO:0000256" key="1">
    <source>
        <dbReference type="SAM" id="Phobius"/>
    </source>
</evidence>
<comment type="caution">
    <text evidence="2">The sequence shown here is derived from an EMBL/GenBank/DDBJ whole genome shotgun (WGS) entry which is preliminary data.</text>
</comment>
<dbReference type="InterPro" id="IPR021517">
    <property type="entry name" value="DUF3180"/>
</dbReference>
<protein>
    <recommendedName>
        <fullName evidence="4">Integral membrane protein</fullName>
    </recommendedName>
</protein>
<proteinExistence type="predicted"/>
<feature type="transmembrane region" description="Helical" evidence="1">
    <location>
        <begin position="41"/>
        <end position="61"/>
    </location>
</feature>
<keyword evidence="1" id="KW-0812">Transmembrane</keyword>
<dbReference type="Pfam" id="PF11377">
    <property type="entry name" value="DUF3180"/>
    <property type="match status" value="1"/>
</dbReference>
<dbReference type="STRING" id="1193181.BN10_1210029"/>
<dbReference type="EMBL" id="CAIZ01000026">
    <property type="protein sequence ID" value="CCH68888.1"/>
    <property type="molecule type" value="Genomic_DNA"/>
</dbReference>
<feature type="transmembrane region" description="Helical" evidence="1">
    <location>
        <begin position="81"/>
        <end position="100"/>
    </location>
</feature>
<feature type="transmembrane region" description="Helical" evidence="1">
    <location>
        <begin position="12"/>
        <end position="29"/>
    </location>
</feature>
<accession>N0DXN9</accession>
<name>N0DXN9_9MICO</name>
<keyword evidence="1" id="KW-0472">Membrane</keyword>
<evidence type="ECO:0008006" key="4">
    <source>
        <dbReference type="Google" id="ProtNLM"/>
    </source>
</evidence>
<keyword evidence="3" id="KW-1185">Reference proteome</keyword>
<dbReference type="HOGENOM" id="CLU_123281_0_1_11"/>
<dbReference type="eggNOG" id="ENOG5033CMQ">
    <property type="taxonomic scope" value="Bacteria"/>
</dbReference>
<dbReference type="RefSeq" id="WP_010851742.1">
    <property type="nucleotide sequence ID" value="NZ_HF570956.1"/>
</dbReference>
<keyword evidence="1" id="KW-1133">Transmembrane helix</keyword>
<evidence type="ECO:0000313" key="3">
    <source>
        <dbReference type="Proteomes" id="UP000013167"/>
    </source>
</evidence>
<evidence type="ECO:0000313" key="2">
    <source>
        <dbReference type="EMBL" id="CCH68888.1"/>
    </source>
</evidence>
<feature type="transmembrane region" description="Helical" evidence="1">
    <location>
        <begin position="120"/>
        <end position="139"/>
    </location>
</feature>
<organism evidence="2 3">
    <name type="scientific">Phycicoccus elongatus Lp2</name>
    <dbReference type="NCBI Taxonomy" id="1193181"/>
    <lineage>
        <taxon>Bacteria</taxon>
        <taxon>Bacillati</taxon>
        <taxon>Actinomycetota</taxon>
        <taxon>Actinomycetes</taxon>
        <taxon>Micrococcales</taxon>
        <taxon>Intrasporangiaceae</taxon>
        <taxon>Phycicoccus</taxon>
    </lineage>
</organism>
<sequence length="161" mass="17430">MRRQGLSAGRVLSVFLVVGGLSTILWMLWERTGRLIPEPPLLAGLLFLLLIAFLLGIAWPVRAFVRGTSDKALEPLRAARALVFAQAGALTGAALAGWYAAQLVMVLLGLELAAYHGRAWRLALLTLGAMLLAGAGLLAQHWCRVPPRDEPKGRERGERDS</sequence>
<reference evidence="2 3" key="1">
    <citation type="journal article" date="2013" name="ISME J.">
        <title>A metabolic model for members of the genus Tetrasphaera involved in enhanced biological phosphorus removal.</title>
        <authorList>
            <person name="Kristiansen R."/>
            <person name="Nguyen H.T.T."/>
            <person name="Saunders A.M."/>
            <person name="Nielsen J.L."/>
            <person name="Wimmer R."/>
            <person name="Le V.Q."/>
            <person name="McIlroy S.J."/>
            <person name="Petrovski S."/>
            <person name="Seviour R.J."/>
            <person name="Calteau A."/>
            <person name="Nielsen K.L."/>
            <person name="Nielsen P.H."/>
        </authorList>
    </citation>
    <scope>NUCLEOTIDE SEQUENCE [LARGE SCALE GENOMIC DNA]</scope>
    <source>
        <strain evidence="2 3">Lp2</strain>
    </source>
</reference>